<dbReference type="OrthoDB" id="360402at2759"/>
<protein>
    <recommendedName>
        <fullName evidence="1">BRCT domain-containing protein</fullName>
    </recommendedName>
</protein>
<reference evidence="2" key="1">
    <citation type="submission" date="2022-07" db="EMBL/GenBank/DDBJ databases">
        <title>Evaluation of T. orientalis genome assembly methods using nanopore sequencing and analysis of variation between genomes.</title>
        <authorList>
            <person name="Yam J."/>
            <person name="Micallef M.L."/>
            <person name="Liu M."/>
            <person name="Djordjevic S.P."/>
            <person name="Bogema D.R."/>
            <person name="Jenkins C."/>
        </authorList>
    </citation>
    <scope>NUCLEOTIDE SEQUENCE</scope>
    <source>
        <strain evidence="2">Fish Creek</strain>
    </source>
</reference>
<evidence type="ECO:0000259" key="1">
    <source>
        <dbReference type="PROSITE" id="PS50172"/>
    </source>
</evidence>
<dbReference type="PROSITE" id="PS50172">
    <property type="entry name" value="BRCT"/>
    <property type="match status" value="1"/>
</dbReference>
<gene>
    <name evidence="2" type="ORF">MACJ_001005</name>
</gene>
<dbReference type="InterPro" id="IPR036420">
    <property type="entry name" value="BRCT_dom_sf"/>
</dbReference>
<organism evidence="2 3">
    <name type="scientific">Theileria orientalis</name>
    <dbReference type="NCBI Taxonomy" id="68886"/>
    <lineage>
        <taxon>Eukaryota</taxon>
        <taxon>Sar</taxon>
        <taxon>Alveolata</taxon>
        <taxon>Apicomplexa</taxon>
        <taxon>Aconoidasida</taxon>
        <taxon>Piroplasmida</taxon>
        <taxon>Theileriidae</taxon>
        <taxon>Theileria</taxon>
    </lineage>
</organism>
<dbReference type="Proteomes" id="UP000244803">
    <property type="component" value="Chromosome 2"/>
</dbReference>
<dbReference type="EMBL" id="CP056068">
    <property type="protein sequence ID" value="UKJ90077.1"/>
    <property type="molecule type" value="Genomic_DNA"/>
</dbReference>
<name>A0A976QTD6_THEOR</name>
<feature type="domain" description="BRCT" evidence="1">
    <location>
        <begin position="706"/>
        <end position="808"/>
    </location>
</feature>
<dbReference type="InterPro" id="IPR001357">
    <property type="entry name" value="BRCT_dom"/>
</dbReference>
<dbReference type="AlphaFoldDB" id="A0A976QTD6"/>
<evidence type="ECO:0000313" key="2">
    <source>
        <dbReference type="EMBL" id="UKJ90077.1"/>
    </source>
</evidence>
<sequence length="812" mass="93470">MDSNLYPSVKLPNSCKHIDYIKSKAINQLLQLTHDDVVDNDRNQCYIPGCQNSDVNQLKTFILMGYPPKKTYYSINYIGIGLYPVKSFVTDDWYTAYVPLNKACFKNDVYNVKRCLLRLIGNSRLWVKKIYSYKQPREEGLQSMETTDSYEELNLTASTFTQECEDMTNVFKFPLESSLGTNVEEYIFATPSCMYATKPELSTPFEFEELDINLQILVQVKARPESFIKAQNSLSLSSPFDSCFPNSEIEWYFKSVDDVVADRLLFKIIRKKNEKEDKTESKVPKESTENRVKSVTLVSPNLNMGKQLSSDSGFAQIMNLYKFEKLGDSVFFDDQKNLLMKIKPTEKHNKAIFFLKSIVSNKKCEWDGDLKLWRVSRVFLYEAVKFASHLALKVESKVLYEAWTWLNNASVKSLPTVFDANVFSKWLKDYPIYSFQRVTVDFSKEQLLVDVVPYNKDLVAMFKERKSSKNRYSWDKESMMWKCESISELVSDLLSVIPNLRESSQEEERLLESKGVFIASLKTSVNQQKRTNDQEKYIYQKRRRKAEPEDGNSEFVTKLIITVAAKDGHLQRLMDKLQTVVKKILPPKSSISSHGKVIMGGAGTAGIEFVQTPSDFNTWNQVSMCIVPDEEDSQIPVDKYDQNLLASLIGDVFIVKESAIDYLLNNFEVWPGPHDSVNYTRWSFMINKCEPKCWGGVDFDGRQSLAQTGLFDDEDFYISGTNKESQYIRMLILLGCGNIVNDAKDAEYVIITDKELPEASELYKKFGNNDEDEIANTHGARHSTLVTPKYIYDCILEWKLKRPSNFEGHMAF</sequence>
<accession>A0A976QTD6</accession>
<evidence type="ECO:0000313" key="3">
    <source>
        <dbReference type="Proteomes" id="UP000244803"/>
    </source>
</evidence>
<dbReference type="SUPFAM" id="SSF52113">
    <property type="entry name" value="BRCT domain"/>
    <property type="match status" value="1"/>
</dbReference>
<dbReference type="Gene3D" id="3.40.50.10190">
    <property type="entry name" value="BRCT domain"/>
    <property type="match status" value="1"/>
</dbReference>
<proteinExistence type="predicted"/>